<comment type="caution">
    <text evidence="1">The sequence shown here is derived from an EMBL/GenBank/DDBJ whole genome shotgun (WGS) entry which is preliminary data.</text>
</comment>
<evidence type="ECO:0000313" key="1">
    <source>
        <dbReference type="EMBL" id="SAK92290.1"/>
    </source>
</evidence>
<sequence>MRSPAAHIRLTRNPARSSIRMQKRTGFTVKRIFSLWTKLAWSLHMQMESTRKVDRFSRSACQWSPVLRHFPSPFINATAPQIPPRYFRVTPGDLYLKGQLCCDEEGVLVCPRGIARSRSGKTLIIFVCGEQHGTKIHRLPGISERDELFGRAIRGLRKRVARGGCTARGHGSQSYGLGRIAFAVEVPVSRRHTTSRVTASRVTMA</sequence>
<accession>A0A158DD27</accession>
<organism evidence="1 2">
    <name type="scientific">Caballeronia hypogeia</name>
    <dbReference type="NCBI Taxonomy" id="1777140"/>
    <lineage>
        <taxon>Bacteria</taxon>
        <taxon>Pseudomonadati</taxon>
        <taxon>Pseudomonadota</taxon>
        <taxon>Betaproteobacteria</taxon>
        <taxon>Burkholderiales</taxon>
        <taxon>Burkholderiaceae</taxon>
        <taxon>Caballeronia</taxon>
    </lineage>
</organism>
<protein>
    <submittedName>
        <fullName evidence="1">Uncharacterized protein</fullName>
    </submittedName>
</protein>
<evidence type="ECO:0000313" key="2">
    <source>
        <dbReference type="Proteomes" id="UP000054851"/>
    </source>
</evidence>
<keyword evidence="2" id="KW-1185">Reference proteome</keyword>
<name>A0A158DD27_9BURK</name>
<gene>
    <name evidence="1" type="ORF">AWB79_06799</name>
</gene>
<dbReference type="EMBL" id="FCOA02000039">
    <property type="protein sequence ID" value="SAK92290.1"/>
    <property type="molecule type" value="Genomic_DNA"/>
</dbReference>
<proteinExistence type="predicted"/>
<reference evidence="1" key="1">
    <citation type="submission" date="2016-01" db="EMBL/GenBank/DDBJ databases">
        <authorList>
            <person name="Peeters C."/>
        </authorList>
    </citation>
    <scope>NUCLEOTIDE SEQUENCE</scope>
    <source>
        <strain evidence="1">LMG 29322</strain>
    </source>
</reference>
<dbReference type="AlphaFoldDB" id="A0A158DD27"/>
<dbReference type="Proteomes" id="UP000054851">
    <property type="component" value="Unassembled WGS sequence"/>
</dbReference>